<gene>
    <name evidence="2" type="ORF">DVS28_a0334</name>
</gene>
<dbReference type="RefSeq" id="WP_114589901.1">
    <property type="nucleotide sequence ID" value="NZ_CP031165.1"/>
</dbReference>
<feature type="compositionally biased region" description="Pro residues" evidence="1">
    <location>
        <begin position="590"/>
        <end position="604"/>
    </location>
</feature>
<feature type="region of interest" description="Disordered" evidence="1">
    <location>
        <begin position="563"/>
        <end position="627"/>
    </location>
</feature>
<dbReference type="Proteomes" id="UP000264006">
    <property type="component" value="Chromosome"/>
</dbReference>
<proteinExistence type="predicted"/>
<keyword evidence="3" id="KW-1185">Reference proteome</keyword>
<evidence type="ECO:0000313" key="3">
    <source>
        <dbReference type="Proteomes" id="UP000264006"/>
    </source>
</evidence>
<dbReference type="EMBL" id="CP031165">
    <property type="protein sequence ID" value="AXV05041.1"/>
    <property type="molecule type" value="Genomic_DNA"/>
</dbReference>
<name>A0A346XS44_9ACTN</name>
<dbReference type="AlphaFoldDB" id="A0A346XS44"/>
<organism evidence="2 3">
    <name type="scientific">Euzebya pacifica</name>
    <dbReference type="NCBI Taxonomy" id="1608957"/>
    <lineage>
        <taxon>Bacteria</taxon>
        <taxon>Bacillati</taxon>
        <taxon>Actinomycetota</taxon>
        <taxon>Nitriliruptoria</taxon>
        <taxon>Euzebyales</taxon>
    </lineage>
</organism>
<protein>
    <submittedName>
        <fullName evidence="2">ATPase involved in DNA repair</fullName>
    </submittedName>
</protein>
<evidence type="ECO:0000313" key="2">
    <source>
        <dbReference type="EMBL" id="AXV05041.1"/>
    </source>
</evidence>
<dbReference type="KEGG" id="euz:DVS28_a0334"/>
<accession>A0A346XS44</accession>
<reference evidence="2 3" key="1">
    <citation type="submission" date="2018-09" db="EMBL/GenBank/DDBJ databases">
        <title>Complete genome sequence of Euzebya sp. DY32-46 isolated from seawater of Pacific Ocean.</title>
        <authorList>
            <person name="Xu L."/>
            <person name="Wu Y.-H."/>
            <person name="Xu X.-W."/>
        </authorList>
    </citation>
    <scope>NUCLEOTIDE SEQUENCE [LARGE SCALE GENOMIC DNA]</scope>
    <source>
        <strain evidence="2 3">DY32-46</strain>
    </source>
</reference>
<dbReference type="OrthoDB" id="6400788at2"/>
<evidence type="ECO:0000256" key="1">
    <source>
        <dbReference type="SAM" id="MobiDB-lite"/>
    </source>
</evidence>
<feature type="compositionally biased region" description="Basic and acidic residues" evidence="1">
    <location>
        <begin position="605"/>
        <end position="627"/>
    </location>
</feature>
<sequence>MSTKTCWSRTDATDIMLVDAGEPDEQSNRRFLATHVPQDVQMWTGRQWAQTPQPEGATSDIDSLASHIADAPMDASMCWVAGDPGTGKSHLVRWLWLARVRDARAGERTVFVPRSDTSSLRRVVDRIIGDESGEEMDAVREALSEAADSYPTMTSARRTLILELANIAADDWALAESESFRPFTERSWSSDHVRVARNLFSWLTEEQFLNQLLSDDGLAARVAGTRLGRRRAEEREEEDLVFAPRDLPLAPEKVERASAPARELHELISDDGHFQQRLVQVLNTYLDRAVQKVFGVRQGMVTDAALELRRRLKERGETLWLYFEDFAVLQGVQQELLDVFVDNAPALCDIRVVAAITPGPLSQLPTMVWGRTSAVVDLNMATGAAGQFRDQLVGRYLNAVRVGTDRLASLSIDAPTPNQCNDCPLGLSAECHEAFGTVEVEGVGHVGLYPFNRQALERAVAAKLGDEESQTFVPRFVITDVLRNMVHSNHAVLEGGRFPRPAVVDQFTVADDRIRQGVRDMLHDGCVDAGMDTSAAERLVAFQGLWGRSRVAFDEVPEGARSLFNLPAPPTSQMEVNEPKGAPPTRKPRPQPGGTPPATVAPPTRPDKVQEVDRWTEEPSRELPEALRRDVRQRIHARVVSSLGLHDGRHSAKAWSGRDGFEPEDIVLDGRAPAGRRPQLVHLDKSPEVALALEEVVWDQANPFLGGNDTAARQRRAADMLVDRLAEQVSAETLIGGPEAEHAQAVHLLRLLLSTGAVLGLHCESDTPEAVIDAALREPSALPPVGDPAWGKLRDAALGNASRTAEGSRQMARDLLLRLVAFTREGGNVHAVDFDRLKGPAAEASASWVVDLKALPRGVQDYARTFQESLAANLGRSLESARDWAEKVQADLDGDLLTMAKKVRTSLTAGRGRSLFVTADEQRVVNDAIVTCDRVIERGQQVDTAALRHLAKEVAAVDQVDERATLQVLEHYHRSQNQVGLVRSLLGDGRAALEMALSNATKDRKDGDAAVDLPDPRATVQRVSATARALKEAIR</sequence>